<protein>
    <submittedName>
        <fullName evidence="1">Uncharacterized protein</fullName>
    </submittedName>
</protein>
<keyword evidence="2" id="KW-1185">Reference proteome</keyword>
<sequence length="147" mass="16333">MDSSTEDPDAYECTSDDTPSMPPLVVTEEALVLEDTMAHLFFKAFCRICAQHPGWTCEGVLCAAWAHWYKENEQLPVSLANAEMIEEIEAANLPLSLIQLMDIQCTAGPIPTQYDPSRVDMQSLEVLTDVYKVLPTLLRLAQEADGL</sequence>
<comment type="caution">
    <text evidence="1">The sequence shown here is derived from an EMBL/GenBank/DDBJ whole genome shotgun (WGS) entry which is preliminary data.</text>
</comment>
<organism evidence="1 2">
    <name type="scientific">Kipferlia bialata</name>
    <dbReference type="NCBI Taxonomy" id="797122"/>
    <lineage>
        <taxon>Eukaryota</taxon>
        <taxon>Metamonada</taxon>
        <taxon>Carpediemonas-like organisms</taxon>
        <taxon>Kipferlia</taxon>
    </lineage>
</organism>
<dbReference type="Proteomes" id="UP000265618">
    <property type="component" value="Unassembled WGS sequence"/>
</dbReference>
<evidence type="ECO:0000313" key="1">
    <source>
        <dbReference type="EMBL" id="GIQ84648.1"/>
    </source>
</evidence>
<accession>A0A9K3CWP7</accession>
<dbReference type="EMBL" id="BDIP01001558">
    <property type="protein sequence ID" value="GIQ84648.1"/>
    <property type="molecule type" value="Genomic_DNA"/>
</dbReference>
<proteinExistence type="predicted"/>
<reference evidence="1 2" key="1">
    <citation type="journal article" date="2018" name="PLoS ONE">
        <title>The draft genome of Kipferlia bialata reveals reductive genome evolution in fornicate parasites.</title>
        <authorList>
            <person name="Tanifuji G."/>
            <person name="Takabayashi S."/>
            <person name="Kume K."/>
            <person name="Takagi M."/>
            <person name="Nakayama T."/>
            <person name="Kamikawa R."/>
            <person name="Inagaki Y."/>
            <person name="Hashimoto T."/>
        </authorList>
    </citation>
    <scope>NUCLEOTIDE SEQUENCE [LARGE SCALE GENOMIC DNA]</scope>
    <source>
        <strain evidence="1">NY0173</strain>
    </source>
</reference>
<name>A0A9K3CWP7_9EUKA</name>
<gene>
    <name evidence="1" type="ORF">KIPB_006184</name>
</gene>
<evidence type="ECO:0000313" key="2">
    <source>
        <dbReference type="Proteomes" id="UP000265618"/>
    </source>
</evidence>
<dbReference type="AlphaFoldDB" id="A0A9K3CWP7"/>